<gene>
    <name evidence="1" type="ORF">N776_00805</name>
</gene>
<protein>
    <recommendedName>
        <fullName evidence="3">Periplasmic protein</fullName>
    </recommendedName>
</protein>
<dbReference type="Proteomes" id="UP000223296">
    <property type="component" value="Unassembled WGS sequence"/>
</dbReference>
<evidence type="ECO:0008006" key="3">
    <source>
        <dbReference type="Google" id="ProtNLM"/>
    </source>
</evidence>
<accession>A0AA44ZFS1</accession>
<proteinExistence type="predicted"/>
<organism evidence="1 2">
    <name type="scientific">Neisseria gonorrhoeae 3502</name>
    <dbReference type="NCBI Taxonomy" id="1193404"/>
    <lineage>
        <taxon>Bacteria</taxon>
        <taxon>Pseudomonadati</taxon>
        <taxon>Pseudomonadota</taxon>
        <taxon>Betaproteobacteria</taxon>
        <taxon>Neisseriales</taxon>
        <taxon>Neisseriaceae</taxon>
        <taxon>Neisseria</taxon>
    </lineage>
</organism>
<dbReference type="EMBL" id="AVBE01000002">
    <property type="protein sequence ID" value="PHJ34332.1"/>
    <property type="molecule type" value="Genomic_DNA"/>
</dbReference>
<evidence type="ECO:0000313" key="1">
    <source>
        <dbReference type="EMBL" id="PHJ34332.1"/>
    </source>
</evidence>
<reference evidence="1 2" key="1">
    <citation type="submission" date="2013-08" db="EMBL/GenBank/DDBJ databases">
        <authorList>
            <person name="Trees D."/>
        </authorList>
    </citation>
    <scope>NUCLEOTIDE SEQUENCE [LARGE SCALE GENOMIC DNA]</scope>
    <source>
        <strain evidence="1 2">3502</strain>
    </source>
</reference>
<evidence type="ECO:0000313" key="2">
    <source>
        <dbReference type="Proteomes" id="UP000223296"/>
    </source>
</evidence>
<dbReference type="AlphaFoldDB" id="A0AA44ZFS1"/>
<name>A0AA44ZFS1_NEIGO</name>
<sequence>MKMKSRRFFKALLLIAALVGAFYAGMRTQAYLYEDLCLDLGGGKNPGSYPICVIGKVPAR</sequence>
<comment type="caution">
    <text evidence="1">The sequence shown here is derived from an EMBL/GenBank/DDBJ whole genome shotgun (WGS) entry which is preliminary data.</text>
</comment>